<sequence length="903" mass="99087">MLRSSKVKVTCFYCNKATYTPKQPGGPIRRFECPLCNATNHFDQNGEIVDVVPTPGKPAARYAYERKSPSSRRIKQEGSVCCRSCETNHSIIVQQLSNYLPEESDPNYEYLAEHITEFRRQLEEKYPPLCADCAPKVNERLRHINYKAKTQGLGRLLQNTNKMVQSNRLAQPKSVAMAVLDIAMVLGWYAWGAAYWASIALLMFWQLTISIVAKPAATIEGLGNIGWEMCLKGSFQKGYLNNACYVASSRWVGFIFPWALLLSFYDYKWLEVRSHPGSYVEDRLQYMFCQAIVSAFMALSWWFLGPGGSFKTEKEIIVLSNSCLLIEFFMMWTAFTSLKVAHPVQKISLKEGRPVMPSLINSEQSNSQESQGGMAFRPAGPSINDHIRPLTRGLPSQQISRPVGKKLQPAFHPQSQPQTQQSNNIFSSFSSAPSHPSSQPSYPPTQLTSQPSDPDAMDWNPITDEPTSFSQQSFDPFSFSQHRPSSPLGYPDAQDEDGNTSEEEDAKTEVNDSPARFRRDPMRPKSLLIDGLMDKQTGLESLFEVAAKLDEAKPMNQPGILIKRAHRIGQEAARLLAVSIGLVVLVSSEGTAACAGLLLAVLVGTCWRFANATFRSESRVQSVGEIWRRNLTVLVCLLEVCGSILVSAEMLGFHVLSSPIGPPPLLPNIDPLTTDTAVPVLPDGSIDLSAAPQPQPQPQPQIGPQLGPQPASVSGQTQLAQLIIRVLFFSLAAHQTWDFAQVFAYRGTQVVQMDGPQQRRKNSRDLGVSEPIRRFVPVSRETSFSDMMKAEPVAAASSSSSAFGGLSLGGGSGGGSGTTGRGSSLTQRSNFSSWGAQSRDAGPQGRDVGIKRPQTERFGATTTRSMKVAPAGTASAQNPWTTRTAPSSSSSVFQQPRRGDWGQ</sequence>
<dbReference type="GO" id="GO:0005637">
    <property type="term" value="C:nuclear inner membrane"/>
    <property type="evidence" value="ECO:0007669"/>
    <property type="project" value="UniProtKB-SubCell"/>
</dbReference>
<evidence type="ECO:0000313" key="10">
    <source>
        <dbReference type="Proteomes" id="UP001375240"/>
    </source>
</evidence>
<feature type="transmembrane region" description="Helical" evidence="7">
    <location>
        <begin position="243"/>
        <end position="265"/>
    </location>
</feature>
<reference evidence="9 10" key="1">
    <citation type="submission" date="2019-10" db="EMBL/GenBank/DDBJ databases">
        <authorList>
            <person name="Palmer J.M."/>
        </authorList>
    </citation>
    <scope>NUCLEOTIDE SEQUENCE [LARGE SCALE GENOMIC DNA]</scope>
    <source>
        <strain evidence="9 10">TWF696</strain>
    </source>
</reference>
<comment type="subcellular location">
    <subcellularLocation>
        <location evidence="1">Nucleus inner membrane</location>
        <topology evidence="1">Multi-pass membrane protein</topology>
    </subcellularLocation>
</comment>
<feature type="compositionally biased region" description="Basic and acidic residues" evidence="6">
    <location>
        <begin position="507"/>
        <end position="522"/>
    </location>
</feature>
<evidence type="ECO:0000313" key="9">
    <source>
        <dbReference type="EMBL" id="KAK6358866.1"/>
    </source>
</evidence>
<feature type="region of interest" description="Disordered" evidence="6">
    <location>
        <begin position="407"/>
        <end position="522"/>
    </location>
</feature>
<dbReference type="GO" id="GO:0034992">
    <property type="term" value="C:microtubule organizing center attachment site"/>
    <property type="evidence" value="ECO:0007669"/>
    <property type="project" value="TreeGrafter"/>
</dbReference>
<keyword evidence="4 7" id="KW-0472">Membrane</keyword>
<feature type="compositionally biased region" description="Polar residues" evidence="6">
    <location>
        <begin position="827"/>
        <end position="836"/>
    </location>
</feature>
<dbReference type="InterPro" id="IPR018617">
    <property type="entry name" value="Ima1_N"/>
</dbReference>
<evidence type="ECO:0000259" key="8">
    <source>
        <dbReference type="Pfam" id="PF09779"/>
    </source>
</evidence>
<dbReference type="InterPro" id="IPR042321">
    <property type="entry name" value="Ima1"/>
</dbReference>
<comment type="caution">
    <text evidence="9">The sequence shown here is derived from an EMBL/GenBank/DDBJ whole genome shotgun (WGS) entry which is preliminary data.</text>
</comment>
<keyword evidence="10" id="KW-1185">Reference proteome</keyword>
<evidence type="ECO:0000256" key="2">
    <source>
        <dbReference type="ARBA" id="ARBA00022692"/>
    </source>
</evidence>
<feature type="compositionally biased region" description="Acidic residues" evidence="6">
    <location>
        <begin position="493"/>
        <end position="506"/>
    </location>
</feature>
<feature type="region of interest" description="Disordered" evidence="6">
    <location>
        <begin position="683"/>
        <end position="712"/>
    </location>
</feature>
<dbReference type="PANTHER" id="PTHR28538:SF1">
    <property type="entry name" value="INTEGRAL INNER NUCLEAR MEMBRANE PROTEIN IMA1"/>
    <property type="match status" value="1"/>
</dbReference>
<evidence type="ECO:0000256" key="6">
    <source>
        <dbReference type="SAM" id="MobiDB-lite"/>
    </source>
</evidence>
<feature type="transmembrane region" description="Helical" evidence="7">
    <location>
        <begin position="285"/>
        <end position="304"/>
    </location>
</feature>
<feature type="region of interest" description="Disordered" evidence="6">
    <location>
        <begin position="358"/>
        <end position="390"/>
    </location>
</feature>
<dbReference type="Proteomes" id="UP001375240">
    <property type="component" value="Unassembled WGS sequence"/>
</dbReference>
<feature type="compositionally biased region" description="Gly residues" evidence="6">
    <location>
        <begin position="810"/>
        <end position="820"/>
    </location>
</feature>
<evidence type="ECO:0000256" key="3">
    <source>
        <dbReference type="ARBA" id="ARBA00022989"/>
    </source>
</evidence>
<evidence type="ECO:0000256" key="4">
    <source>
        <dbReference type="ARBA" id="ARBA00023136"/>
    </source>
</evidence>
<keyword evidence="2 7" id="KW-0812">Transmembrane</keyword>
<feature type="compositionally biased region" description="Low complexity" evidence="6">
    <location>
        <begin position="413"/>
        <end position="452"/>
    </location>
</feature>
<keyword evidence="5" id="KW-0539">Nucleus</keyword>
<accession>A0AAV9VD83</accession>
<gene>
    <name evidence="9" type="ORF">TWF696_000046</name>
</gene>
<proteinExistence type="predicted"/>
<dbReference type="PANTHER" id="PTHR28538">
    <property type="entry name" value="INTEGRAL INNER NUCLEAR MEMBRANE PROTEIN IMA1"/>
    <property type="match status" value="1"/>
</dbReference>
<name>A0AAV9VD83_9PEZI</name>
<feature type="transmembrane region" description="Helical" evidence="7">
    <location>
        <begin position="175"/>
        <end position="197"/>
    </location>
</feature>
<dbReference type="GO" id="GO:0071765">
    <property type="term" value="P:nuclear inner membrane organization"/>
    <property type="evidence" value="ECO:0007669"/>
    <property type="project" value="InterPro"/>
</dbReference>
<dbReference type="GO" id="GO:0044732">
    <property type="term" value="C:mitotic spindle pole body"/>
    <property type="evidence" value="ECO:0007669"/>
    <property type="project" value="TreeGrafter"/>
</dbReference>
<feature type="compositionally biased region" description="Low complexity" evidence="6">
    <location>
        <begin position="361"/>
        <end position="371"/>
    </location>
</feature>
<keyword evidence="3 7" id="KW-1133">Transmembrane helix</keyword>
<feature type="region of interest" description="Disordered" evidence="6">
    <location>
        <begin position="810"/>
        <end position="903"/>
    </location>
</feature>
<protein>
    <recommendedName>
        <fullName evidence="8">Ima1 N-terminal domain-containing protein</fullName>
    </recommendedName>
</protein>
<dbReference type="EMBL" id="JAVHNQ010000001">
    <property type="protein sequence ID" value="KAK6358866.1"/>
    <property type="molecule type" value="Genomic_DNA"/>
</dbReference>
<evidence type="ECO:0000256" key="5">
    <source>
        <dbReference type="ARBA" id="ARBA00023242"/>
    </source>
</evidence>
<evidence type="ECO:0000256" key="1">
    <source>
        <dbReference type="ARBA" id="ARBA00004473"/>
    </source>
</evidence>
<dbReference type="GO" id="GO:0034506">
    <property type="term" value="C:chromosome, centromeric core domain"/>
    <property type="evidence" value="ECO:0007669"/>
    <property type="project" value="TreeGrafter"/>
</dbReference>
<feature type="domain" description="Ima1 N-terminal" evidence="8">
    <location>
        <begin position="9"/>
        <end position="137"/>
    </location>
</feature>
<feature type="compositionally biased region" description="Polar residues" evidence="6">
    <location>
        <begin position="874"/>
        <end position="894"/>
    </location>
</feature>
<dbReference type="AlphaFoldDB" id="A0AAV9VD83"/>
<evidence type="ECO:0000256" key="7">
    <source>
        <dbReference type="SAM" id="Phobius"/>
    </source>
</evidence>
<dbReference type="Pfam" id="PF09779">
    <property type="entry name" value="Ima1_N"/>
    <property type="match status" value="1"/>
</dbReference>
<feature type="compositionally biased region" description="Low complexity" evidence="6">
    <location>
        <begin position="468"/>
        <end position="481"/>
    </location>
</feature>
<organism evidence="9 10">
    <name type="scientific">Orbilia brochopaga</name>
    <dbReference type="NCBI Taxonomy" id="3140254"/>
    <lineage>
        <taxon>Eukaryota</taxon>
        <taxon>Fungi</taxon>
        <taxon>Dikarya</taxon>
        <taxon>Ascomycota</taxon>
        <taxon>Pezizomycotina</taxon>
        <taxon>Orbiliomycetes</taxon>
        <taxon>Orbiliales</taxon>
        <taxon>Orbiliaceae</taxon>
        <taxon>Orbilia</taxon>
    </lineage>
</organism>